<protein>
    <submittedName>
        <fullName evidence="4">LytR C-terminal domain-containing protein</fullName>
    </submittedName>
</protein>
<evidence type="ECO:0000259" key="3">
    <source>
        <dbReference type="Pfam" id="PF13399"/>
    </source>
</evidence>
<keyword evidence="5" id="KW-1185">Reference proteome</keyword>
<evidence type="ECO:0000256" key="1">
    <source>
        <dbReference type="SAM" id="MobiDB-lite"/>
    </source>
</evidence>
<feature type="region of interest" description="Disordered" evidence="1">
    <location>
        <begin position="1"/>
        <end position="29"/>
    </location>
</feature>
<feature type="compositionally biased region" description="Pro residues" evidence="1">
    <location>
        <begin position="1"/>
        <end position="10"/>
    </location>
</feature>
<keyword evidence="2" id="KW-1133">Transmembrane helix</keyword>
<dbReference type="InterPro" id="IPR050922">
    <property type="entry name" value="LytR/CpsA/Psr_CW_biosynth"/>
</dbReference>
<dbReference type="Proteomes" id="UP001232536">
    <property type="component" value="Unassembled WGS sequence"/>
</dbReference>
<evidence type="ECO:0000313" key="4">
    <source>
        <dbReference type="EMBL" id="MDO8106651.1"/>
    </source>
</evidence>
<feature type="transmembrane region" description="Helical" evidence="2">
    <location>
        <begin position="36"/>
        <end position="57"/>
    </location>
</feature>
<evidence type="ECO:0000256" key="2">
    <source>
        <dbReference type="SAM" id="Phobius"/>
    </source>
</evidence>
<dbReference type="InterPro" id="IPR027381">
    <property type="entry name" value="LytR/CpsA/Psr_C"/>
</dbReference>
<dbReference type="EMBL" id="JAUQYP010000001">
    <property type="protein sequence ID" value="MDO8106651.1"/>
    <property type="molecule type" value="Genomic_DNA"/>
</dbReference>
<feature type="region of interest" description="Disordered" evidence="1">
    <location>
        <begin position="66"/>
        <end position="112"/>
    </location>
</feature>
<dbReference type="RefSeq" id="WP_304600295.1">
    <property type="nucleotide sequence ID" value="NZ_JAUQYO010000001.1"/>
</dbReference>
<dbReference type="PANTHER" id="PTHR33392:SF6">
    <property type="entry name" value="POLYISOPRENYL-TEICHOIC ACID--PEPTIDOGLYCAN TEICHOIC ACID TRANSFERASE TAGU"/>
    <property type="match status" value="1"/>
</dbReference>
<sequence length="196" mass="19938">MRSPDYPYPPDEFDAAAGAGGPRGVHRTPRSAWSRWWPFLVVVILFPALAYGAVTLLSGGLPFGSSAATASSSTSPTTSAAPSQTGTPSQTPTATQTPTPTPTPDLTSPVSVQNATRKAGLAGGASDLLKAAGFTDVSIGNWTGATQQSSAVFYPAPEDQATATKVAESLGISRVEQDAALAGTSILVVLEGDYTP</sequence>
<accession>A0ABT9D737</accession>
<evidence type="ECO:0000313" key="5">
    <source>
        <dbReference type="Proteomes" id="UP001232536"/>
    </source>
</evidence>
<name>A0ABT9D737_9CELL</name>
<feature type="compositionally biased region" description="Low complexity" evidence="1">
    <location>
        <begin position="66"/>
        <end position="109"/>
    </location>
</feature>
<keyword evidence="2" id="KW-0472">Membrane</keyword>
<feature type="domain" description="LytR/CpsA/Psr regulator C-terminal" evidence="3">
    <location>
        <begin position="109"/>
        <end position="194"/>
    </location>
</feature>
<reference evidence="4 5" key="1">
    <citation type="submission" date="2023-07" db="EMBL/GenBank/DDBJ databases">
        <title>Description of novel actinomycetes strains, isolated from tidal flat sediment.</title>
        <authorList>
            <person name="Lu C."/>
        </authorList>
    </citation>
    <scope>NUCLEOTIDE SEQUENCE [LARGE SCALE GENOMIC DNA]</scope>
    <source>
        <strain evidence="4 5">SYSU T00b441</strain>
    </source>
</reference>
<keyword evidence="2" id="KW-0812">Transmembrane</keyword>
<comment type="caution">
    <text evidence="4">The sequence shown here is derived from an EMBL/GenBank/DDBJ whole genome shotgun (WGS) entry which is preliminary data.</text>
</comment>
<dbReference type="Gene3D" id="3.30.70.2390">
    <property type="match status" value="1"/>
</dbReference>
<dbReference type="PANTHER" id="PTHR33392">
    <property type="entry name" value="POLYISOPRENYL-TEICHOIC ACID--PEPTIDOGLYCAN TEICHOIC ACID TRANSFERASE TAGU"/>
    <property type="match status" value="1"/>
</dbReference>
<proteinExistence type="predicted"/>
<organism evidence="4 5">
    <name type="scientific">Actinotalea lenta</name>
    <dbReference type="NCBI Taxonomy" id="3064654"/>
    <lineage>
        <taxon>Bacteria</taxon>
        <taxon>Bacillati</taxon>
        <taxon>Actinomycetota</taxon>
        <taxon>Actinomycetes</taxon>
        <taxon>Micrococcales</taxon>
        <taxon>Cellulomonadaceae</taxon>
        <taxon>Actinotalea</taxon>
    </lineage>
</organism>
<dbReference type="Pfam" id="PF13399">
    <property type="entry name" value="LytR_C"/>
    <property type="match status" value="1"/>
</dbReference>
<gene>
    <name evidence="4" type="ORF">Q6348_05505</name>
</gene>